<comment type="caution">
    <text evidence="2">The sequence shown here is derived from an EMBL/GenBank/DDBJ whole genome shotgun (WGS) entry which is preliminary data.</text>
</comment>
<feature type="compositionally biased region" description="Low complexity" evidence="1">
    <location>
        <begin position="314"/>
        <end position="328"/>
    </location>
</feature>
<evidence type="ECO:0000256" key="1">
    <source>
        <dbReference type="SAM" id="MobiDB-lite"/>
    </source>
</evidence>
<evidence type="ECO:0008006" key="4">
    <source>
        <dbReference type="Google" id="ProtNLM"/>
    </source>
</evidence>
<dbReference type="EMBL" id="RBAL01000001">
    <property type="protein sequence ID" value="RKN47072.1"/>
    <property type="molecule type" value="Genomic_DNA"/>
</dbReference>
<feature type="compositionally biased region" description="Pro residues" evidence="1">
    <location>
        <begin position="329"/>
        <end position="350"/>
    </location>
</feature>
<feature type="compositionally biased region" description="Gly residues" evidence="1">
    <location>
        <begin position="133"/>
        <end position="144"/>
    </location>
</feature>
<dbReference type="OrthoDB" id="9813301at2"/>
<protein>
    <recommendedName>
        <fullName evidence="4">Peptidoglycan binding domain-containing protein</fullName>
    </recommendedName>
</protein>
<organism evidence="2 3">
    <name type="scientific">Streptomyces hoynatensis</name>
    <dbReference type="NCBI Taxonomy" id="1141874"/>
    <lineage>
        <taxon>Bacteria</taxon>
        <taxon>Bacillati</taxon>
        <taxon>Actinomycetota</taxon>
        <taxon>Actinomycetes</taxon>
        <taxon>Kitasatosporales</taxon>
        <taxon>Streptomycetaceae</taxon>
        <taxon>Streptomyces</taxon>
    </lineage>
</organism>
<dbReference type="Proteomes" id="UP000272474">
    <property type="component" value="Unassembled WGS sequence"/>
</dbReference>
<evidence type="ECO:0000313" key="3">
    <source>
        <dbReference type="Proteomes" id="UP000272474"/>
    </source>
</evidence>
<evidence type="ECO:0000313" key="2">
    <source>
        <dbReference type="EMBL" id="RKN47072.1"/>
    </source>
</evidence>
<feature type="region of interest" description="Disordered" evidence="1">
    <location>
        <begin position="1"/>
        <end position="360"/>
    </location>
</feature>
<gene>
    <name evidence="2" type="ORF">D7294_02510</name>
</gene>
<reference evidence="2 3" key="1">
    <citation type="journal article" date="2014" name="Int. J. Syst. Evol. Microbiol.">
        <title>Streptomyces hoynatensis sp. nov., isolated from deep marine sediment.</title>
        <authorList>
            <person name="Veyisoglu A."/>
            <person name="Sahin N."/>
        </authorList>
    </citation>
    <scope>NUCLEOTIDE SEQUENCE [LARGE SCALE GENOMIC DNA]</scope>
    <source>
        <strain evidence="2 3">KCTC 29097</strain>
    </source>
</reference>
<feature type="compositionally biased region" description="Low complexity" evidence="1">
    <location>
        <begin position="173"/>
        <end position="186"/>
    </location>
</feature>
<name>A0A3A9ZF40_9ACTN</name>
<sequence>MTTRARINIPGSRPIPPIVVRETVNEPEPREAPAPRGQAPTTEAAAAPSGNGPGKKTSSWFEPRKPPAPRAEAPREQRPKPAAPQAERPAFGSSSDTAPFGTSSFEAPPAERHFGAGAPGGEARFDAFTGAAGEAGFGAAGTGFGEARPAATPPGPARTDTPPGGHPAVTETPAGGVPAAGSPLSGPGSGPGTGPIPGIPGPMTTPDAPGADAVPRSADWFSQHPEGTPSQGLPHLPRRPVGPTAGPATGEMALPVREPSAEPAGAGRPGPVPGMTPEEAFGSTMDLGGPFPPAPPADVTATGPMPALADPPSGGFRAATAPGPGAAEVPPPGPRPPAPEPEEAGPPPAAPKKQAPAKGGGRSRLRLAALAVVGLAVVAYGAGLYLSPEDVPTGTTVLGVDIGGLSSQEAVNRLDSEFEQANNAPLTLRIGEQEVELKPSVAGLSVDTEATVRSLSGQDYNPVSVYGSLIGAEHARQATFVVDRDKLTVALEDAAEGMGSGPVEGSVTFEPTGAIAHVGEPGMAVDVDAAADAVEAAFRERAATGRNEPIEIPLTEQEPEIDEAEVRRAMEEFAEPAMSASVFVQAGGVQIEFSPQNSLWQFLGMEAVDGKLVDTYDLDTLQELYGHTFDGVLVTRGDGSSTPVTPEDVVGALRPALRETDPAQRVGVIDLDPS</sequence>
<feature type="compositionally biased region" description="Polar residues" evidence="1">
    <location>
        <begin position="92"/>
        <end position="105"/>
    </location>
</feature>
<feature type="compositionally biased region" description="Basic and acidic residues" evidence="1">
    <location>
        <begin position="23"/>
        <end position="33"/>
    </location>
</feature>
<proteinExistence type="predicted"/>
<dbReference type="RefSeq" id="WP_120674876.1">
    <property type="nucleotide sequence ID" value="NZ_RBAL01000001.1"/>
</dbReference>
<keyword evidence="3" id="KW-1185">Reference proteome</keyword>
<dbReference type="AlphaFoldDB" id="A0A3A9ZF40"/>
<accession>A0A3A9ZF40</accession>